<dbReference type="Proteomes" id="UP001428817">
    <property type="component" value="Unassembled WGS sequence"/>
</dbReference>
<reference evidence="4" key="1">
    <citation type="journal article" date="2019" name="Int. J. Syst. Evol. Microbiol.">
        <title>The Global Catalogue of Microorganisms (GCM) 10K type strain sequencing project: providing services to taxonomists for standard genome sequencing and annotation.</title>
        <authorList>
            <consortium name="The Broad Institute Genomics Platform"/>
            <consortium name="The Broad Institute Genome Sequencing Center for Infectious Disease"/>
            <person name="Wu L."/>
            <person name="Ma J."/>
        </authorList>
    </citation>
    <scope>NUCLEOTIDE SEQUENCE [LARGE SCALE GENOMIC DNA]</scope>
    <source>
        <strain evidence="4">JCM 18303</strain>
    </source>
</reference>
<sequence length="262" mass="26962">MPTFQTPGPVTATVELAAGNLRVSAGDRTETTVTVNPTNPGTDRDVKAVEQTAVTLTGGELRVAAPTGKPSLFGKVGSVDVLIELPTGSALHATAAMAEFRTEGTLGETRIRTSGGAITLESTGSLEAGIRLGDVTVARVDGHAEVSVESGKINIGQVGGTALLRNTNGDTRLDRITGDLTVEARNGGIRIGEILRGVVSLRTENGGIQVGVHPGTNAQVDARTASGDVRNELESLDTAEEKAELRASSTHGNVRIHRSTAG</sequence>
<organism evidence="3 4">
    <name type="scientific">Pseudonocardia eucalypti</name>
    <dbReference type="NCBI Taxonomy" id="648755"/>
    <lineage>
        <taxon>Bacteria</taxon>
        <taxon>Bacillati</taxon>
        <taxon>Actinomycetota</taxon>
        <taxon>Actinomycetes</taxon>
        <taxon>Pseudonocardiales</taxon>
        <taxon>Pseudonocardiaceae</taxon>
        <taxon>Pseudonocardia</taxon>
    </lineage>
</organism>
<evidence type="ECO:0000256" key="1">
    <source>
        <dbReference type="SAM" id="MobiDB-lite"/>
    </source>
</evidence>
<dbReference type="InterPro" id="IPR025164">
    <property type="entry name" value="Toastrack_DUF4097"/>
</dbReference>
<comment type="caution">
    <text evidence="3">The sequence shown here is derived from an EMBL/GenBank/DDBJ whole genome shotgun (WGS) entry which is preliminary data.</text>
</comment>
<evidence type="ECO:0000313" key="4">
    <source>
        <dbReference type="Proteomes" id="UP001428817"/>
    </source>
</evidence>
<dbReference type="Pfam" id="PF13349">
    <property type="entry name" value="DUF4097"/>
    <property type="match status" value="1"/>
</dbReference>
<feature type="domain" description="DUF4097" evidence="2">
    <location>
        <begin position="17"/>
        <end position="248"/>
    </location>
</feature>
<accession>A0ABP9QRV9</accession>
<evidence type="ECO:0000259" key="2">
    <source>
        <dbReference type="Pfam" id="PF13349"/>
    </source>
</evidence>
<feature type="region of interest" description="Disordered" evidence="1">
    <location>
        <begin position="243"/>
        <end position="262"/>
    </location>
</feature>
<evidence type="ECO:0000313" key="3">
    <source>
        <dbReference type="EMBL" id="GAA5165994.1"/>
    </source>
</evidence>
<dbReference type="EMBL" id="BAABJP010000031">
    <property type="protein sequence ID" value="GAA5165994.1"/>
    <property type="molecule type" value="Genomic_DNA"/>
</dbReference>
<gene>
    <name evidence="3" type="ORF">GCM10023321_56730</name>
</gene>
<proteinExistence type="predicted"/>
<name>A0ABP9QRV9_9PSEU</name>
<keyword evidence="4" id="KW-1185">Reference proteome</keyword>
<protein>
    <submittedName>
        <fullName evidence="3">DUF4097 family beta strand repeat-containing protein</fullName>
    </submittedName>
</protein>